<dbReference type="Proteomes" id="UP000838763">
    <property type="component" value="Unassembled WGS sequence"/>
</dbReference>
<feature type="region of interest" description="Disordered" evidence="1">
    <location>
        <begin position="1"/>
        <end position="55"/>
    </location>
</feature>
<accession>A0A9P1MD43</accession>
<organism evidence="2 3">
    <name type="scientific">Parascedosporium putredinis</name>
    <dbReference type="NCBI Taxonomy" id="1442378"/>
    <lineage>
        <taxon>Eukaryota</taxon>
        <taxon>Fungi</taxon>
        <taxon>Dikarya</taxon>
        <taxon>Ascomycota</taxon>
        <taxon>Pezizomycotina</taxon>
        <taxon>Sordariomycetes</taxon>
        <taxon>Hypocreomycetidae</taxon>
        <taxon>Microascales</taxon>
        <taxon>Microascaceae</taxon>
        <taxon>Parascedosporium</taxon>
    </lineage>
</organism>
<dbReference type="EMBL" id="CALLCH030000019">
    <property type="protein sequence ID" value="CAI4219039.1"/>
    <property type="molecule type" value="Genomic_DNA"/>
</dbReference>
<gene>
    <name evidence="2" type="ORF">PPNO1_LOCUS8611</name>
</gene>
<name>A0A9P1MD43_9PEZI</name>
<dbReference type="AlphaFoldDB" id="A0A9P1MD43"/>
<reference evidence="2" key="1">
    <citation type="submission" date="2022-11" db="EMBL/GenBank/DDBJ databases">
        <authorList>
            <person name="Scott C."/>
            <person name="Bruce N."/>
        </authorList>
    </citation>
    <scope>NUCLEOTIDE SEQUENCE</scope>
</reference>
<feature type="region of interest" description="Disordered" evidence="1">
    <location>
        <begin position="155"/>
        <end position="198"/>
    </location>
</feature>
<keyword evidence="3" id="KW-1185">Reference proteome</keyword>
<evidence type="ECO:0000313" key="3">
    <source>
        <dbReference type="Proteomes" id="UP000838763"/>
    </source>
</evidence>
<evidence type="ECO:0000256" key="1">
    <source>
        <dbReference type="SAM" id="MobiDB-lite"/>
    </source>
</evidence>
<evidence type="ECO:0000313" key="2">
    <source>
        <dbReference type="EMBL" id="CAI4219039.1"/>
    </source>
</evidence>
<proteinExistence type="predicted"/>
<dbReference type="OrthoDB" id="2687876at2759"/>
<sequence>MDEDDTLPPELAGFGVRGQGQQLGDPRRGRPRAALPAGQRASHPGAEAPARASKRPAPEVLVATVDSIAEYSRIVQHCPDVLRAVICLGATSYDCATLHRTLCHWRCRRCTSRFGSQIYLITCQRVCYYCYTEAIDYFPVEVEQAVAYTGRGLAPPGPPRYAPQRPQPTGKDGGAHPAVRSLGGAAPDEGPAGVAAGV</sequence>
<protein>
    <submittedName>
        <fullName evidence="2">Uncharacterized protein</fullName>
    </submittedName>
</protein>
<comment type="caution">
    <text evidence="2">The sequence shown here is derived from an EMBL/GenBank/DDBJ whole genome shotgun (WGS) entry which is preliminary data.</text>
</comment>
<feature type="compositionally biased region" description="Low complexity" evidence="1">
    <location>
        <begin position="32"/>
        <end position="41"/>
    </location>
</feature>